<evidence type="ECO:0000313" key="2">
    <source>
        <dbReference type="Proteomes" id="UP000292665"/>
    </source>
</evidence>
<dbReference type="EMBL" id="RCYR01000009">
    <property type="protein sequence ID" value="RYS80477.1"/>
    <property type="molecule type" value="Genomic_DNA"/>
</dbReference>
<dbReference type="Proteomes" id="UP000292665">
    <property type="component" value="Unassembled WGS sequence"/>
</dbReference>
<protein>
    <submittedName>
        <fullName evidence="1">Uncharacterized protein</fullName>
    </submittedName>
</protein>
<sequence length="114" mass="13402">MILALTEEQAIEIRKTGLSVIQFKYCIKNGISIAVYNLRQFLIAAKSAFEKMGKLFKRVRDVIDDIRYFFETVQDRLGYPVSRRYNFVKILGNIGYRKHDVWVATRTYLPRSNC</sequence>
<gene>
    <name evidence="1" type="ORF">EAI93_06400</name>
</gene>
<dbReference type="RefSeq" id="WP_129794842.1">
    <property type="nucleotide sequence ID" value="NZ_JBKVTP010000028.1"/>
</dbReference>
<dbReference type="AlphaFoldDB" id="A0A4Q5C9G0"/>
<accession>A0A4Q5C9G0</accession>
<name>A0A4Q5C9G0_9FIRM</name>
<comment type="caution">
    <text evidence="1">The sequence shown here is derived from an EMBL/GenBank/DDBJ whole genome shotgun (WGS) entry which is preliminary data.</text>
</comment>
<evidence type="ECO:0000313" key="1">
    <source>
        <dbReference type="EMBL" id="RYS80477.1"/>
    </source>
</evidence>
<organism evidence="1 2">
    <name type="scientific">[Ruminococcus] torques</name>
    <dbReference type="NCBI Taxonomy" id="33039"/>
    <lineage>
        <taxon>Bacteria</taxon>
        <taxon>Bacillati</taxon>
        <taxon>Bacillota</taxon>
        <taxon>Clostridia</taxon>
        <taxon>Lachnospirales</taxon>
        <taxon>Lachnospiraceae</taxon>
        <taxon>Mediterraneibacter</taxon>
    </lineage>
</organism>
<proteinExistence type="predicted"/>
<reference evidence="1 2" key="1">
    <citation type="journal article" date="2019" name="Science, e1252229">
        <title>Invertible promoters mediate bacterial phase variation, antibiotic resistance, and host adaptation in the gut.</title>
        <authorList>
            <person name="Jiang X."/>
            <person name="Hall A.B."/>
            <person name="Arthur T.D."/>
            <person name="Plichta D.R."/>
            <person name="Covington C.T."/>
            <person name="Poyet M."/>
            <person name="Crothers J."/>
            <person name="Moses P.L."/>
            <person name="Tolonen A.C."/>
            <person name="Vlamakis H."/>
            <person name="Alm E.J."/>
            <person name="Xavier R.J."/>
        </authorList>
    </citation>
    <scope>NUCLEOTIDE SEQUENCE [LARGE SCALE GENOMIC DNA]</scope>
    <source>
        <strain evidence="2">aa_0143</strain>
    </source>
</reference>